<evidence type="ECO:0000313" key="4">
    <source>
        <dbReference type="EMBL" id="MQS77256.1"/>
    </source>
</evidence>
<organism evidence="4 5">
    <name type="scientific">Companilactobacillus halodurans</name>
    <dbReference type="NCBI Taxonomy" id="2584183"/>
    <lineage>
        <taxon>Bacteria</taxon>
        <taxon>Bacillati</taxon>
        <taxon>Bacillota</taxon>
        <taxon>Bacilli</taxon>
        <taxon>Lactobacillales</taxon>
        <taxon>Lactobacillaceae</taxon>
        <taxon>Companilactobacillus</taxon>
    </lineage>
</organism>
<dbReference type="AlphaFoldDB" id="A0A5P0ZSQ3"/>
<evidence type="ECO:0000259" key="3">
    <source>
        <dbReference type="Pfam" id="PF03217"/>
    </source>
</evidence>
<accession>A0A5P0ZSQ3</accession>
<dbReference type="InterPro" id="IPR024968">
    <property type="entry name" value="SlpA_C_lactobacillus"/>
</dbReference>
<proteinExistence type="predicted"/>
<keyword evidence="2" id="KW-0732">Signal</keyword>
<comment type="caution">
    <text evidence="4">The sequence shown here is derived from an EMBL/GenBank/DDBJ whole genome shotgun (WGS) entry which is preliminary data.</text>
</comment>
<feature type="chain" id="PRO_5039015588" description="S-layer protein C-terminal domain-containing protein" evidence="2">
    <location>
        <begin position="26"/>
        <end position="205"/>
    </location>
</feature>
<feature type="signal peptide" evidence="2">
    <location>
        <begin position="1"/>
        <end position="25"/>
    </location>
</feature>
<name>A0A5P0ZSQ3_9LACO</name>
<sequence length="205" mass="21433">MKNKTNKILVASAVTIMLAPAALNALPQQTVSASATGTVSVATPVYDSTGNANGVTLPSGSQWKLGKQITLNGVAHYQVGNNEYIPASVVTNVIGSADPVDTTAQVGRWSSANTDAGKTVTANKALNVVDVYGNETGKVLPAGSRWVIGEILHANKMLYYQVATNEYVNLMDVSFDDQNASDNTSNAADNYVETDGNYGKTGTVT</sequence>
<dbReference type="EMBL" id="VDFP01000148">
    <property type="protein sequence ID" value="MQS77256.1"/>
    <property type="molecule type" value="Genomic_DNA"/>
</dbReference>
<evidence type="ECO:0000256" key="1">
    <source>
        <dbReference type="SAM" id="MobiDB-lite"/>
    </source>
</evidence>
<feature type="region of interest" description="Disordered" evidence="1">
    <location>
        <begin position="183"/>
        <end position="205"/>
    </location>
</feature>
<dbReference type="Proteomes" id="UP000414364">
    <property type="component" value="Unassembled WGS sequence"/>
</dbReference>
<feature type="domain" description="S-layer protein C-terminal" evidence="3">
    <location>
        <begin position="35"/>
        <end position="88"/>
    </location>
</feature>
<dbReference type="Pfam" id="PF03217">
    <property type="entry name" value="SlpA"/>
    <property type="match status" value="1"/>
</dbReference>
<evidence type="ECO:0000313" key="5">
    <source>
        <dbReference type="Proteomes" id="UP000414364"/>
    </source>
</evidence>
<evidence type="ECO:0000256" key="2">
    <source>
        <dbReference type="SAM" id="SignalP"/>
    </source>
</evidence>
<dbReference type="RefSeq" id="WP_192917999.1">
    <property type="nucleotide sequence ID" value="NZ_VDFP01000148.1"/>
</dbReference>
<feature type="non-terminal residue" evidence="4">
    <location>
        <position position="205"/>
    </location>
</feature>
<protein>
    <recommendedName>
        <fullName evidence="3">S-layer protein C-terminal domain-containing protein</fullName>
    </recommendedName>
</protein>
<gene>
    <name evidence="4" type="ORF">FHL06_13135</name>
</gene>
<reference evidence="4 5" key="1">
    <citation type="journal article" date="2019" name="Syst. Appl. Microbiol.">
        <title>Polyphasic characterization of two novel Lactobacillus spp. isolated from blown salami packages: Description of Lactobacillus halodurans sp. nov. and Lactobacillus salsicarnum sp. nov.</title>
        <authorList>
            <person name="Schuster J.A."/>
            <person name="Klingl A."/>
            <person name="Vogel R.F."/>
            <person name="Ehrmann M.A."/>
        </authorList>
    </citation>
    <scope>NUCLEOTIDE SEQUENCE [LARGE SCALE GENOMIC DNA]</scope>
    <source>
        <strain evidence="4 5">TMW 1.2172</strain>
    </source>
</reference>